<feature type="region of interest" description="Disordered" evidence="6">
    <location>
        <begin position="638"/>
        <end position="666"/>
    </location>
</feature>
<gene>
    <name evidence="9" type="ORF">Z520_06390</name>
</gene>
<evidence type="ECO:0000256" key="2">
    <source>
        <dbReference type="ARBA" id="ARBA00023015"/>
    </source>
</evidence>
<dbReference type="SMART" id="SM00906">
    <property type="entry name" value="Fungal_trans"/>
    <property type="match status" value="1"/>
</dbReference>
<feature type="domain" description="Xylanolytic transcriptional activator regulatory" evidence="8">
    <location>
        <begin position="302"/>
        <end position="375"/>
    </location>
</feature>
<dbReference type="GO" id="GO:0008270">
    <property type="term" value="F:zinc ion binding"/>
    <property type="evidence" value="ECO:0007669"/>
    <property type="project" value="InterPro"/>
</dbReference>
<dbReference type="Proteomes" id="UP000053411">
    <property type="component" value="Unassembled WGS sequence"/>
</dbReference>
<evidence type="ECO:0000256" key="7">
    <source>
        <dbReference type="SAM" id="Phobius"/>
    </source>
</evidence>
<dbReference type="GO" id="GO:0000981">
    <property type="term" value="F:DNA-binding transcription factor activity, RNA polymerase II-specific"/>
    <property type="evidence" value="ECO:0007669"/>
    <property type="project" value="InterPro"/>
</dbReference>
<reference evidence="9 10" key="1">
    <citation type="submission" date="2015-01" db="EMBL/GenBank/DDBJ databases">
        <title>The Genome Sequence of Fonsecaea multimorphosa CBS 102226.</title>
        <authorList>
            <consortium name="The Broad Institute Genomics Platform"/>
            <person name="Cuomo C."/>
            <person name="de Hoog S."/>
            <person name="Gorbushina A."/>
            <person name="Stielow B."/>
            <person name="Teixiera M."/>
            <person name="Abouelleil A."/>
            <person name="Chapman S.B."/>
            <person name="Priest M."/>
            <person name="Young S.K."/>
            <person name="Wortman J."/>
            <person name="Nusbaum C."/>
            <person name="Birren B."/>
        </authorList>
    </citation>
    <scope>NUCLEOTIDE SEQUENCE [LARGE SCALE GENOMIC DNA]</scope>
    <source>
        <strain evidence="9 10">CBS 102226</strain>
    </source>
</reference>
<feature type="compositionally biased region" description="Basic and acidic residues" evidence="6">
    <location>
        <begin position="646"/>
        <end position="655"/>
    </location>
</feature>
<name>A0A0D2JVW7_9EURO</name>
<dbReference type="InterPro" id="IPR001138">
    <property type="entry name" value="Zn2Cys6_DnaBD"/>
</dbReference>
<dbReference type="GO" id="GO:0000435">
    <property type="term" value="P:positive regulation of transcription from RNA polymerase II promoter by galactose"/>
    <property type="evidence" value="ECO:0007669"/>
    <property type="project" value="TreeGrafter"/>
</dbReference>
<sequence length="733" mass="80755">MPDILAKCDGAVPICGQCAELSIECTYTHLPKSCQSYAQSALEDRFKSIEDALRQLANRSIVASSINATCTLLSPSESSRDTNLIGGVLPSGPTDADVDHVDGMALIDSADQPHARYFGSSSNVAFLREVSRATTTMVTRISPTRLRALPSSTRPLVSRAPSPTADQTRDGIRPKDVIVAQLPSEDRVLHWLELYFSDTGILYPFISEQRVRSGYNSLKEQNFGSITRPFLGLLSAIFAVSILVKADPSCTISQNTAEADVYFHRSLSLASESALHSTDIETVQCLLLLSQYCQGTQRPDEGWALHGLAVRTAMRLGLHSSSHIQDTDQLAQEIRKRVWFNCFLLDRTLSMTLGRVQTVHDDYIAGDLPLDVPLDRLDGPPMMSAPRSIRDASHSASFFIETIKLYTILGSVINKLYSGNIHNEPPTELVSLLPEIVLLDSRLEQWRMNLPITLRLDPTVSLSPRARPSHSNDALPGRLNVMIHLRYLNLKILLHRPVLRVALHKLSAATSDAGDSKAFSEQLCKPSIKILAETAIELVDTVDQASGPVNLLGAWWFALYYTFNASLAIFACFLLELSRHGGQYKRAELDFISELATKLRLAINVTERVGNDALQAKRIAKVLTKLVAITTVMFGPSGHLTQAEDGPMRDNEEPRQQLPPDPLADSFQRHSFTPLDTIQVERSSAADMGFDLDGNGIFNAFEGLPTDWVDLNLYSFTHMDDLGGLDLAGAFTM</sequence>
<dbReference type="AlphaFoldDB" id="A0A0D2JVW7"/>
<keyword evidence="1" id="KW-0479">Metal-binding</keyword>
<dbReference type="GO" id="GO:0005634">
    <property type="term" value="C:nucleus"/>
    <property type="evidence" value="ECO:0007669"/>
    <property type="project" value="TreeGrafter"/>
</dbReference>
<keyword evidence="5" id="KW-0539">Nucleus</keyword>
<dbReference type="EMBL" id="KN848073">
    <property type="protein sequence ID" value="KIX97612.1"/>
    <property type="molecule type" value="Genomic_DNA"/>
</dbReference>
<dbReference type="Pfam" id="PF04082">
    <property type="entry name" value="Fungal_trans"/>
    <property type="match status" value="1"/>
</dbReference>
<dbReference type="GO" id="GO:0006351">
    <property type="term" value="P:DNA-templated transcription"/>
    <property type="evidence" value="ECO:0007669"/>
    <property type="project" value="InterPro"/>
</dbReference>
<dbReference type="PANTHER" id="PTHR47424">
    <property type="entry name" value="REGULATORY PROTEIN GAL4"/>
    <property type="match status" value="1"/>
</dbReference>
<dbReference type="STRING" id="1442371.A0A0D2JVW7"/>
<dbReference type="InterPro" id="IPR051127">
    <property type="entry name" value="Fungal_SecMet_Regulators"/>
</dbReference>
<dbReference type="CDD" id="cd00067">
    <property type="entry name" value="GAL4"/>
    <property type="match status" value="1"/>
</dbReference>
<keyword evidence="3" id="KW-0238">DNA-binding</keyword>
<evidence type="ECO:0000313" key="10">
    <source>
        <dbReference type="Proteomes" id="UP000053411"/>
    </source>
</evidence>
<accession>A0A0D2JVW7</accession>
<evidence type="ECO:0000256" key="4">
    <source>
        <dbReference type="ARBA" id="ARBA00023163"/>
    </source>
</evidence>
<dbReference type="PANTHER" id="PTHR47424:SF3">
    <property type="entry name" value="REGULATORY PROTEIN GAL4"/>
    <property type="match status" value="1"/>
</dbReference>
<dbReference type="Gene3D" id="4.10.240.10">
    <property type="entry name" value="Zn(2)-C6 fungal-type DNA-binding domain"/>
    <property type="match status" value="1"/>
</dbReference>
<keyword evidence="7" id="KW-0812">Transmembrane</keyword>
<dbReference type="GeneID" id="27712136"/>
<evidence type="ECO:0000259" key="8">
    <source>
        <dbReference type="SMART" id="SM00906"/>
    </source>
</evidence>
<feature type="transmembrane region" description="Helical" evidence="7">
    <location>
        <begin position="554"/>
        <end position="577"/>
    </location>
</feature>
<evidence type="ECO:0000256" key="3">
    <source>
        <dbReference type="ARBA" id="ARBA00023125"/>
    </source>
</evidence>
<dbReference type="InterPro" id="IPR007219">
    <property type="entry name" value="XnlR_reg_dom"/>
</dbReference>
<dbReference type="OrthoDB" id="3364175at2759"/>
<dbReference type="CDD" id="cd12148">
    <property type="entry name" value="fungal_TF_MHR"/>
    <property type="match status" value="1"/>
</dbReference>
<evidence type="ECO:0000256" key="1">
    <source>
        <dbReference type="ARBA" id="ARBA00022723"/>
    </source>
</evidence>
<evidence type="ECO:0000256" key="5">
    <source>
        <dbReference type="ARBA" id="ARBA00023242"/>
    </source>
</evidence>
<dbReference type="GO" id="GO:0000978">
    <property type="term" value="F:RNA polymerase II cis-regulatory region sequence-specific DNA binding"/>
    <property type="evidence" value="ECO:0007669"/>
    <property type="project" value="TreeGrafter"/>
</dbReference>
<evidence type="ECO:0000256" key="6">
    <source>
        <dbReference type="SAM" id="MobiDB-lite"/>
    </source>
</evidence>
<dbReference type="RefSeq" id="XP_016631735.1">
    <property type="nucleotide sequence ID" value="XM_016776890.1"/>
</dbReference>
<keyword evidence="7" id="KW-0472">Membrane</keyword>
<organism evidence="9 10">
    <name type="scientific">Fonsecaea multimorphosa CBS 102226</name>
    <dbReference type="NCBI Taxonomy" id="1442371"/>
    <lineage>
        <taxon>Eukaryota</taxon>
        <taxon>Fungi</taxon>
        <taxon>Dikarya</taxon>
        <taxon>Ascomycota</taxon>
        <taxon>Pezizomycotina</taxon>
        <taxon>Eurotiomycetes</taxon>
        <taxon>Chaetothyriomycetidae</taxon>
        <taxon>Chaetothyriales</taxon>
        <taxon>Herpotrichiellaceae</taxon>
        <taxon>Fonsecaea</taxon>
    </lineage>
</organism>
<protein>
    <recommendedName>
        <fullName evidence="8">Xylanolytic transcriptional activator regulatory domain-containing protein</fullName>
    </recommendedName>
</protein>
<keyword evidence="2" id="KW-0805">Transcription regulation</keyword>
<keyword evidence="7" id="KW-1133">Transmembrane helix</keyword>
<dbReference type="InterPro" id="IPR036864">
    <property type="entry name" value="Zn2-C6_fun-type_DNA-bd_sf"/>
</dbReference>
<keyword evidence="4" id="KW-0804">Transcription</keyword>
<evidence type="ECO:0000313" key="9">
    <source>
        <dbReference type="EMBL" id="KIX97612.1"/>
    </source>
</evidence>
<dbReference type="VEuPathDB" id="FungiDB:Z520_06390"/>
<keyword evidence="10" id="KW-1185">Reference proteome</keyword>
<proteinExistence type="predicted"/>